<keyword evidence="6 8" id="KW-0472">Membrane</keyword>
<feature type="domain" description="Lycopene cyclase" evidence="9">
    <location>
        <begin position="3"/>
        <end position="91"/>
    </location>
</feature>
<dbReference type="RefSeq" id="WP_177220282.1">
    <property type="nucleotide sequence ID" value="NZ_FOZN01000002.1"/>
</dbReference>
<accession>A0AA94HM44</accession>
<dbReference type="EMBL" id="FOZN01000002">
    <property type="protein sequence ID" value="SFS09715.1"/>
    <property type="molecule type" value="Genomic_DNA"/>
</dbReference>
<evidence type="ECO:0000256" key="7">
    <source>
        <dbReference type="ARBA" id="ARBA00023235"/>
    </source>
</evidence>
<sequence length="106" mass="11349">MSYALLLLPLLVAAVVCAVVALRGDRRGWTALAIAAAAVLALTLAFDSLMIALDLFRYDDALLLGPHIGLVPIEDLGYALVALLVVVALWRLLPARGRAEERRTDA</sequence>
<dbReference type="GO" id="GO:0016020">
    <property type="term" value="C:membrane"/>
    <property type="evidence" value="ECO:0007669"/>
    <property type="project" value="UniProtKB-SubCell"/>
</dbReference>
<dbReference type="GO" id="GO:0016117">
    <property type="term" value="P:carotenoid biosynthetic process"/>
    <property type="evidence" value="ECO:0007669"/>
    <property type="project" value="UniProtKB-KW"/>
</dbReference>
<comment type="subcellular location">
    <subcellularLocation>
        <location evidence="1">Membrane</location>
        <topology evidence="1">Multi-pass membrane protein</topology>
    </subcellularLocation>
</comment>
<keyword evidence="7" id="KW-0413">Isomerase</keyword>
<gene>
    <name evidence="10" type="ORF">SAMN04487783_1303</name>
</gene>
<comment type="pathway">
    <text evidence="2">Carotenoid biosynthesis.</text>
</comment>
<reference evidence="10 11" key="1">
    <citation type="submission" date="2016-10" db="EMBL/GenBank/DDBJ databases">
        <authorList>
            <person name="Varghese N."/>
            <person name="Submissions S."/>
        </authorList>
    </citation>
    <scope>NUCLEOTIDE SEQUENCE [LARGE SCALE GENOMIC DNA]</scope>
    <source>
        <strain evidence="10 11">IAM 15147</strain>
    </source>
</reference>
<dbReference type="NCBIfam" id="TIGR03462">
    <property type="entry name" value="CarR_dom_SF"/>
    <property type="match status" value="1"/>
</dbReference>
<keyword evidence="11" id="KW-1185">Reference proteome</keyword>
<evidence type="ECO:0000259" key="9">
    <source>
        <dbReference type="Pfam" id="PF18916"/>
    </source>
</evidence>
<dbReference type="GO" id="GO:0016872">
    <property type="term" value="F:intramolecular lyase activity"/>
    <property type="evidence" value="ECO:0007669"/>
    <property type="project" value="InterPro"/>
</dbReference>
<dbReference type="InterPro" id="IPR017825">
    <property type="entry name" value="Lycopene_cyclase_dom"/>
</dbReference>
<feature type="transmembrane region" description="Helical" evidence="8">
    <location>
        <begin position="6"/>
        <end position="22"/>
    </location>
</feature>
<evidence type="ECO:0000313" key="10">
    <source>
        <dbReference type="EMBL" id="SFS09715.1"/>
    </source>
</evidence>
<protein>
    <submittedName>
        <fullName evidence="10">Lycopene cyclase domain-containing protein</fullName>
    </submittedName>
</protein>
<evidence type="ECO:0000256" key="2">
    <source>
        <dbReference type="ARBA" id="ARBA00004829"/>
    </source>
</evidence>
<evidence type="ECO:0000256" key="8">
    <source>
        <dbReference type="SAM" id="Phobius"/>
    </source>
</evidence>
<keyword evidence="5 8" id="KW-1133">Transmembrane helix</keyword>
<keyword evidence="3 8" id="KW-0812">Transmembrane</keyword>
<evidence type="ECO:0000256" key="3">
    <source>
        <dbReference type="ARBA" id="ARBA00022692"/>
    </source>
</evidence>
<feature type="transmembrane region" description="Helical" evidence="8">
    <location>
        <begin position="76"/>
        <end position="93"/>
    </location>
</feature>
<name>A0AA94HM44_9MICO</name>
<comment type="caution">
    <text evidence="10">The sequence shown here is derived from an EMBL/GenBank/DDBJ whole genome shotgun (WGS) entry which is preliminary data.</text>
</comment>
<proteinExistence type="predicted"/>
<dbReference type="Proteomes" id="UP000198506">
    <property type="component" value="Unassembled WGS sequence"/>
</dbReference>
<keyword evidence="4" id="KW-0125">Carotenoid biosynthesis</keyword>
<dbReference type="GO" id="GO:0045436">
    <property type="term" value="F:lycopene beta cyclase activity"/>
    <property type="evidence" value="ECO:0007669"/>
    <property type="project" value="UniProtKB-ARBA"/>
</dbReference>
<evidence type="ECO:0000256" key="6">
    <source>
        <dbReference type="ARBA" id="ARBA00023136"/>
    </source>
</evidence>
<evidence type="ECO:0000256" key="5">
    <source>
        <dbReference type="ARBA" id="ARBA00022989"/>
    </source>
</evidence>
<dbReference type="Pfam" id="PF18916">
    <property type="entry name" value="Lycopene_cyc"/>
    <property type="match status" value="1"/>
</dbReference>
<dbReference type="AlphaFoldDB" id="A0AA94HM44"/>
<evidence type="ECO:0000256" key="1">
    <source>
        <dbReference type="ARBA" id="ARBA00004141"/>
    </source>
</evidence>
<evidence type="ECO:0000256" key="4">
    <source>
        <dbReference type="ARBA" id="ARBA00022746"/>
    </source>
</evidence>
<organism evidence="10 11">
    <name type="scientific">Agrococcus baldri</name>
    <dbReference type="NCBI Taxonomy" id="153730"/>
    <lineage>
        <taxon>Bacteria</taxon>
        <taxon>Bacillati</taxon>
        <taxon>Actinomycetota</taxon>
        <taxon>Actinomycetes</taxon>
        <taxon>Micrococcales</taxon>
        <taxon>Microbacteriaceae</taxon>
        <taxon>Agrococcus</taxon>
    </lineage>
</organism>
<evidence type="ECO:0000313" key="11">
    <source>
        <dbReference type="Proteomes" id="UP000198506"/>
    </source>
</evidence>
<feature type="transmembrane region" description="Helical" evidence="8">
    <location>
        <begin position="29"/>
        <end position="56"/>
    </location>
</feature>